<dbReference type="AlphaFoldDB" id="A0A8J2P1R8"/>
<evidence type="ECO:0000256" key="1">
    <source>
        <dbReference type="SAM" id="SignalP"/>
    </source>
</evidence>
<dbReference type="GO" id="GO:0004252">
    <property type="term" value="F:serine-type endopeptidase activity"/>
    <property type="evidence" value="ECO:0007669"/>
    <property type="project" value="InterPro"/>
</dbReference>
<dbReference type="Proteomes" id="UP000708208">
    <property type="component" value="Unassembled WGS sequence"/>
</dbReference>
<dbReference type="GO" id="GO:0006508">
    <property type="term" value="P:proteolysis"/>
    <property type="evidence" value="ECO:0007669"/>
    <property type="project" value="InterPro"/>
</dbReference>
<evidence type="ECO:0000313" key="4">
    <source>
        <dbReference type="Proteomes" id="UP000708208"/>
    </source>
</evidence>
<evidence type="ECO:0000313" key="3">
    <source>
        <dbReference type="EMBL" id="CAG7722326.1"/>
    </source>
</evidence>
<proteinExistence type="predicted"/>
<sequence length="101" mass="10985">MSNTHTSEFQLLLLILIQLASSCVCTKPTGTRGGDSGGAVVCYDEKGPYAHGVVSWGPEDGDIYSGVKPQLDFIKCRNSTKTFKNQSSIVFINLQFSKTNH</sequence>
<dbReference type="InterPro" id="IPR001254">
    <property type="entry name" value="Trypsin_dom"/>
</dbReference>
<evidence type="ECO:0000259" key="2">
    <source>
        <dbReference type="Pfam" id="PF00089"/>
    </source>
</evidence>
<comment type="caution">
    <text evidence="3">The sequence shown here is derived from an EMBL/GenBank/DDBJ whole genome shotgun (WGS) entry which is preliminary data.</text>
</comment>
<organism evidence="3 4">
    <name type="scientific">Allacma fusca</name>
    <dbReference type="NCBI Taxonomy" id="39272"/>
    <lineage>
        <taxon>Eukaryota</taxon>
        <taxon>Metazoa</taxon>
        <taxon>Ecdysozoa</taxon>
        <taxon>Arthropoda</taxon>
        <taxon>Hexapoda</taxon>
        <taxon>Collembola</taxon>
        <taxon>Symphypleona</taxon>
        <taxon>Sminthuridae</taxon>
        <taxon>Allacma</taxon>
    </lineage>
</organism>
<accession>A0A8J2P1R8</accession>
<protein>
    <recommendedName>
        <fullName evidence="2">Peptidase S1 domain-containing protein</fullName>
    </recommendedName>
</protein>
<keyword evidence="4" id="KW-1185">Reference proteome</keyword>
<reference evidence="3" key="1">
    <citation type="submission" date="2021-06" db="EMBL/GenBank/DDBJ databases">
        <authorList>
            <person name="Hodson N. C."/>
            <person name="Mongue J. A."/>
            <person name="Jaron S. K."/>
        </authorList>
    </citation>
    <scope>NUCLEOTIDE SEQUENCE</scope>
</reference>
<dbReference type="EMBL" id="CAJVCH010088279">
    <property type="protein sequence ID" value="CAG7722326.1"/>
    <property type="molecule type" value="Genomic_DNA"/>
</dbReference>
<feature type="domain" description="Peptidase S1" evidence="2">
    <location>
        <begin position="21"/>
        <end position="64"/>
    </location>
</feature>
<keyword evidence="1" id="KW-0732">Signal</keyword>
<gene>
    <name evidence="3" type="ORF">AFUS01_LOCUS11469</name>
</gene>
<feature type="signal peptide" evidence="1">
    <location>
        <begin position="1"/>
        <end position="22"/>
    </location>
</feature>
<dbReference type="OrthoDB" id="6755574at2759"/>
<name>A0A8J2P1R8_9HEXA</name>
<feature type="chain" id="PRO_5035251829" description="Peptidase S1 domain-containing protein" evidence="1">
    <location>
        <begin position="23"/>
        <end position="101"/>
    </location>
</feature>
<dbReference type="Pfam" id="PF00089">
    <property type="entry name" value="Trypsin"/>
    <property type="match status" value="1"/>
</dbReference>